<evidence type="ECO:0000313" key="1">
    <source>
        <dbReference type="EMBL" id="TWU48987.1"/>
    </source>
</evidence>
<gene>
    <name evidence="1" type="ORF">Poly51_48910</name>
</gene>
<protein>
    <submittedName>
        <fullName evidence="1">Uncharacterized protein</fullName>
    </submittedName>
</protein>
<organism evidence="1 2">
    <name type="scientific">Rubripirellula tenax</name>
    <dbReference type="NCBI Taxonomy" id="2528015"/>
    <lineage>
        <taxon>Bacteria</taxon>
        <taxon>Pseudomonadati</taxon>
        <taxon>Planctomycetota</taxon>
        <taxon>Planctomycetia</taxon>
        <taxon>Pirellulales</taxon>
        <taxon>Pirellulaceae</taxon>
        <taxon>Rubripirellula</taxon>
    </lineage>
</organism>
<dbReference type="EMBL" id="SJPW01000006">
    <property type="protein sequence ID" value="TWU48987.1"/>
    <property type="molecule type" value="Genomic_DNA"/>
</dbReference>
<dbReference type="AlphaFoldDB" id="A0A5C6ELJ1"/>
<comment type="caution">
    <text evidence="1">The sequence shown here is derived from an EMBL/GenBank/DDBJ whole genome shotgun (WGS) entry which is preliminary data.</text>
</comment>
<keyword evidence="2" id="KW-1185">Reference proteome</keyword>
<reference evidence="1 2" key="1">
    <citation type="submission" date="2019-02" db="EMBL/GenBank/DDBJ databases">
        <title>Deep-cultivation of Planctomycetes and their phenomic and genomic characterization uncovers novel biology.</title>
        <authorList>
            <person name="Wiegand S."/>
            <person name="Jogler M."/>
            <person name="Boedeker C."/>
            <person name="Pinto D."/>
            <person name="Vollmers J."/>
            <person name="Rivas-Marin E."/>
            <person name="Kohn T."/>
            <person name="Peeters S.H."/>
            <person name="Heuer A."/>
            <person name="Rast P."/>
            <person name="Oberbeckmann S."/>
            <person name="Bunk B."/>
            <person name="Jeske O."/>
            <person name="Meyerdierks A."/>
            <person name="Storesund J.E."/>
            <person name="Kallscheuer N."/>
            <person name="Luecker S."/>
            <person name="Lage O.M."/>
            <person name="Pohl T."/>
            <person name="Merkel B.J."/>
            <person name="Hornburger P."/>
            <person name="Mueller R.-W."/>
            <person name="Bruemmer F."/>
            <person name="Labrenz M."/>
            <person name="Spormann A.M."/>
            <person name="Op Den Camp H."/>
            <person name="Overmann J."/>
            <person name="Amann R."/>
            <person name="Jetten M.S.M."/>
            <person name="Mascher T."/>
            <person name="Medema M.H."/>
            <person name="Devos D.P."/>
            <person name="Kaster A.-K."/>
            <person name="Ovreas L."/>
            <person name="Rohde M."/>
            <person name="Galperin M.Y."/>
            <person name="Jogler C."/>
        </authorList>
    </citation>
    <scope>NUCLEOTIDE SEQUENCE [LARGE SCALE GENOMIC DNA]</scope>
    <source>
        <strain evidence="1 2">Poly51</strain>
    </source>
</reference>
<dbReference type="Proteomes" id="UP000318288">
    <property type="component" value="Unassembled WGS sequence"/>
</dbReference>
<proteinExistence type="predicted"/>
<name>A0A5C6ELJ1_9BACT</name>
<sequence>MSLFPAFLMMPAVTASDAHPRVRCTAQSITLWASIQHNLIDVIFEQTIAYLCSGLMVPCVEGSLHVRFVNEPSSISEFLACSRILSLQRLQV</sequence>
<evidence type="ECO:0000313" key="2">
    <source>
        <dbReference type="Proteomes" id="UP000318288"/>
    </source>
</evidence>
<accession>A0A5C6ELJ1</accession>